<protein>
    <submittedName>
        <fullName evidence="1">Uncharacterized protein</fullName>
    </submittedName>
</protein>
<evidence type="ECO:0000313" key="2">
    <source>
        <dbReference type="Proteomes" id="UP001485226"/>
    </source>
</evidence>
<organism evidence="1 2">
    <name type="scientific">Flavobacterium calami</name>
    <dbReference type="NCBI Taxonomy" id="3139144"/>
    <lineage>
        <taxon>Bacteria</taxon>
        <taxon>Pseudomonadati</taxon>
        <taxon>Bacteroidota</taxon>
        <taxon>Flavobacteriia</taxon>
        <taxon>Flavobacteriales</taxon>
        <taxon>Flavobacteriaceae</taxon>
        <taxon>Flavobacterium</taxon>
    </lineage>
</organism>
<accession>A0ABU9IQ19</accession>
<evidence type="ECO:0000313" key="1">
    <source>
        <dbReference type="EMBL" id="MEL1254539.1"/>
    </source>
</evidence>
<name>A0ABU9IQ19_9FLAO</name>
<dbReference type="EMBL" id="JBBYHS010000012">
    <property type="protein sequence ID" value="MEL1254539.1"/>
    <property type="molecule type" value="Genomic_DNA"/>
</dbReference>
<keyword evidence="2" id="KW-1185">Reference proteome</keyword>
<dbReference type="Proteomes" id="UP001485226">
    <property type="component" value="Unassembled WGS sequence"/>
</dbReference>
<reference evidence="1 2" key="1">
    <citation type="submission" date="2024-04" db="EMBL/GenBank/DDBJ databases">
        <title>Flavobacterium sp. DGU38 16S ribosomal RNA gene Genome sequencing and assembly.</title>
        <authorList>
            <person name="Park S."/>
        </authorList>
    </citation>
    <scope>NUCLEOTIDE SEQUENCE [LARGE SCALE GENOMIC DNA]</scope>
    <source>
        <strain evidence="1 2">DGU38</strain>
    </source>
</reference>
<comment type="caution">
    <text evidence="1">The sequence shown here is derived from an EMBL/GenBank/DDBJ whole genome shotgun (WGS) entry which is preliminary data.</text>
</comment>
<sequence>MGVLCNPSHQALEDFPTAMNTDWQWWDLNVNSTTLITDGIEGGNPIVEMVDNFANNRKLASLFEGSTGSGKLMIASFDLTTDLDKRPVAKQMLISILKYMNSESFNRK</sequence>
<gene>
    <name evidence="1" type="ORF">AAEO57_12185</name>
</gene>
<proteinExistence type="predicted"/>
<dbReference type="RefSeq" id="WP_341692953.1">
    <property type="nucleotide sequence ID" value="NZ_JBBYHS010000012.1"/>
</dbReference>